<gene>
    <name evidence="10" type="primary">betT</name>
    <name evidence="10" type="ORF">QWJ41_13470</name>
</gene>
<reference evidence="10" key="1">
    <citation type="submission" date="2023-06" db="EMBL/GenBank/DDBJ databases">
        <title>Genome sequence of Nocardioides sp. SOB44.</title>
        <authorList>
            <person name="Zhang G."/>
        </authorList>
    </citation>
    <scope>NUCLEOTIDE SEQUENCE</scope>
    <source>
        <strain evidence="10">SOB44</strain>
    </source>
</reference>
<evidence type="ECO:0000256" key="4">
    <source>
        <dbReference type="ARBA" id="ARBA00022475"/>
    </source>
</evidence>
<feature type="transmembrane region" description="Helical" evidence="9">
    <location>
        <begin position="421"/>
        <end position="447"/>
    </location>
</feature>
<feature type="transmembrane region" description="Helical" evidence="9">
    <location>
        <begin position="495"/>
        <end position="517"/>
    </location>
</feature>
<evidence type="ECO:0000256" key="8">
    <source>
        <dbReference type="SAM" id="MobiDB-lite"/>
    </source>
</evidence>
<comment type="similarity">
    <text evidence="2">Belongs to the BCCT transporter (TC 2.A.15) family.</text>
</comment>
<comment type="caution">
    <text evidence="10">The sequence shown here is derived from an EMBL/GenBank/DDBJ whole genome shotgun (WGS) entry which is preliminary data.</text>
</comment>
<feature type="transmembrane region" description="Helical" evidence="9">
    <location>
        <begin position="330"/>
        <end position="352"/>
    </location>
</feature>
<keyword evidence="7 9" id="KW-0472">Membrane</keyword>
<protein>
    <submittedName>
        <fullName evidence="10">Choline BCCT transporter BetT</fullName>
    </submittedName>
</protein>
<keyword evidence="4" id="KW-1003">Cell membrane</keyword>
<feature type="transmembrane region" description="Helical" evidence="9">
    <location>
        <begin position="109"/>
        <end position="129"/>
    </location>
</feature>
<accession>A0ABT8TUA0</accession>
<dbReference type="InterPro" id="IPR000060">
    <property type="entry name" value="BCCT_transptr"/>
</dbReference>
<evidence type="ECO:0000256" key="2">
    <source>
        <dbReference type="ARBA" id="ARBA00005658"/>
    </source>
</evidence>
<feature type="transmembrane region" description="Helical" evidence="9">
    <location>
        <begin position="157"/>
        <end position="180"/>
    </location>
</feature>
<dbReference type="Pfam" id="PF02028">
    <property type="entry name" value="BCCT"/>
    <property type="match status" value="1"/>
</dbReference>
<evidence type="ECO:0000256" key="6">
    <source>
        <dbReference type="ARBA" id="ARBA00022989"/>
    </source>
</evidence>
<evidence type="ECO:0000256" key="5">
    <source>
        <dbReference type="ARBA" id="ARBA00022692"/>
    </source>
</evidence>
<organism evidence="10 11">
    <name type="scientific">Nocardioides cremeus</name>
    <dbReference type="NCBI Taxonomy" id="3058044"/>
    <lineage>
        <taxon>Bacteria</taxon>
        <taxon>Bacillati</taxon>
        <taxon>Actinomycetota</taxon>
        <taxon>Actinomycetes</taxon>
        <taxon>Propionibacteriales</taxon>
        <taxon>Nocardioidaceae</taxon>
        <taxon>Nocardioides</taxon>
    </lineage>
</organism>
<dbReference type="RefSeq" id="WP_302708926.1">
    <property type="nucleotide sequence ID" value="NZ_JAULSC010000013.1"/>
</dbReference>
<dbReference type="PANTHER" id="PTHR30047">
    <property type="entry name" value="HIGH-AFFINITY CHOLINE TRANSPORT PROTEIN-RELATED"/>
    <property type="match status" value="1"/>
</dbReference>
<keyword evidence="11" id="KW-1185">Reference proteome</keyword>
<dbReference type="PANTHER" id="PTHR30047:SF7">
    <property type="entry name" value="HIGH-AFFINITY CHOLINE TRANSPORT PROTEIN"/>
    <property type="match status" value="1"/>
</dbReference>
<evidence type="ECO:0000256" key="9">
    <source>
        <dbReference type="SAM" id="Phobius"/>
    </source>
</evidence>
<feature type="transmembrane region" description="Helical" evidence="9">
    <location>
        <begin position="70"/>
        <end position="88"/>
    </location>
</feature>
<evidence type="ECO:0000256" key="3">
    <source>
        <dbReference type="ARBA" id="ARBA00022448"/>
    </source>
</evidence>
<feature type="transmembrane region" description="Helical" evidence="9">
    <location>
        <begin position="208"/>
        <end position="233"/>
    </location>
</feature>
<feature type="transmembrane region" description="Helical" evidence="9">
    <location>
        <begin position="279"/>
        <end position="299"/>
    </location>
</feature>
<name>A0ABT8TUA0_9ACTN</name>
<feature type="region of interest" description="Disordered" evidence="8">
    <location>
        <begin position="1"/>
        <end position="20"/>
    </location>
</feature>
<keyword evidence="5 9" id="KW-0812">Transmembrane</keyword>
<feature type="transmembrane region" description="Helical" evidence="9">
    <location>
        <begin position="245"/>
        <end position="267"/>
    </location>
</feature>
<sequence>MSTDTTGPAGPAGHVDPDPSGEPPARINLPVFVPSAVIALAVTVWCVAAPEHALSTLESVVAWVSTWFGWFYIALTTAVLVFVIYLGFSRYGSVRLGPEHSKPEFSTGAWAAMLFAAGIGTDLMFFAVYEPVTQYLTPPSIEGGTVTAAREATVWTLFHYGISGWGMYALMGMALAYFAYRMHLPLAVRSALFPLVGKRVDGPIGHTVDTAAVIGTIFGVATSLGIGVVSLNVGLNVVFGIPQGLATQTALIVLAVAIATVSAVSGIEKGIKRISQLNVLLAILLAVFVLVTGRTAYLLNALVLNVGDYARLFPDMTMQTFAYEDTGDWMSFWTLFFWAWWIAWAAFVGLFLARISRGRTIKQFVAGTMIIPFSYILMWVTIFGNAAIGEIRSGNTDFAEAAAEAVDPSEGLWSLLQEYPAFPVVASLAILVGLLFYVTSADSGALVMGNLTSRLRTVNDDATSGLRVFWAVVTGALTLAILAAGNIYALQYATVIVGLPFAFVMIVVMWGLYRALAVEGHMVDSRRSALPGALSSRTTAPDPRRHVPWQARMRRVMTFPSGERVEEFVSSVVVPALEEVAEELREQGVGAEVVSVVDEHGEGAIELTADVGAELAFHYKVQRRTVPIPAYGGWAPRGNDVYCRLEVHLRDGGQDYDVMGYTQTQLIDDVLDQYERHLEFLRRADGAGL</sequence>
<evidence type="ECO:0000313" key="11">
    <source>
        <dbReference type="Proteomes" id="UP001168363"/>
    </source>
</evidence>
<dbReference type="NCBIfam" id="TIGR00842">
    <property type="entry name" value="bcct"/>
    <property type="match status" value="1"/>
</dbReference>
<evidence type="ECO:0000256" key="7">
    <source>
        <dbReference type="ARBA" id="ARBA00023136"/>
    </source>
</evidence>
<proteinExistence type="inferred from homology"/>
<evidence type="ECO:0000313" key="10">
    <source>
        <dbReference type="EMBL" id="MDO3396733.1"/>
    </source>
</evidence>
<dbReference type="EMBL" id="JAULSC010000013">
    <property type="protein sequence ID" value="MDO3396733.1"/>
    <property type="molecule type" value="Genomic_DNA"/>
</dbReference>
<dbReference type="NCBIfam" id="NF007399">
    <property type="entry name" value="PRK09928.1"/>
    <property type="match status" value="1"/>
</dbReference>
<feature type="transmembrane region" description="Helical" evidence="9">
    <location>
        <begin position="364"/>
        <end position="388"/>
    </location>
</feature>
<feature type="transmembrane region" description="Helical" evidence="9">
    <location>
        <begin position="29"/>
        <end position="50"/>
    </location>
</feature>
<keyword evidence="3" id="KW-0813">Transport</keyword>
<feature type="transmembrane region" description="Helical" evidence="9">
    <location>
        <begin position="468"/>
        <end position="489"/>
    </location>
</feature>
<dbReference type="Proteomes" id="UP001168363">
    <property type="component" value="Unassembled WGS sequence"/>
</dbReference>
<comment type="subcellular location">
    <subcellularLocation>
        <location evidence="1">Cell membrane</location>
        <topology evidence="1">Multi-pass membrane protein</topology>
    </subcellularLocation>
</comment>
<keyword evidence="6 9" id="KW-1133">Transmembrane helix</keyword>
<evidence type="ECO:0000256" key="1">
    <source>
        <dbReference type="ARBA" id="ARBA00004651"/>
    </source>
</evidence>